<dbReference type="InterPro" id="IPR002104">
    <property type="entry name" value="Integrase_catalytic"/>
</dbReference>
<evidence type="ECO:0000256" key="2">
    <source>
        <dbReference type="ARBA" id="ARBA00023172"/>
    </source>
</evidence>
<dbReference type="GO" id="GO:0015074">
    <property type="term" value="P:DNA integration"/>
    <property type="evidence" value="ECO:0007669"/>
    <property type="project" value="InterPro"/>
</dbReference>
<dbReference type="InterPro" id="IPR013762">
    <property type="entry name" value="Integrase-like_cat_sf"/>
</dbReference>
<reference evidence="4" key="1">
    <citation type="journal article" date="2014" name="Front. Microbiol.">
        <title>High frequency of phylogenetically diverse reductive dehalogenase-homologous genes in deep subseafloor sedimentary metagenomes.</title>
        <authorList>
            <person name="Kawai M."/>
            <person name="Futagami T."/>
            <person name="Toyoda A."/>
            <person name="Takaki Y."/>
            <person name="Nishi S."/>
            <person name="Hori S."/>
            <person name="Arai W."/>
            <person name="Tsubouchi T."/>
            <person name="Morono Y."/>
            <person name="Uchiyama I."/>
            <person name="Ito T."/>
            <person name="Fujiyama A."/>
            <person name="Inagaki F."/>
            <person name="Takami H."/>
        </authorList>
    </citation>
    <scope>NUCLEOTIDE SEQUENCE</scope>
    <source>
        <strain evidence="4">Expedition CK06-06</strain>
    </source>
</reference>
<dbReference type="EMBL" id="BARU01020545">
    <property type="protein sequence ID" value="GAH50186.1"/>
    <property type="molecule type" value="Genomic_DNA"/>
</dbReference>
<feature type="non-terminal residue" evidence="4">
    <location>
        <position position="207"/>
    </location>
</feature>
<name>X1FX14_9ZZZZ</name>
<proteinExistence type="predicted"/>
<dbReference type="Gene3D" id="1.10.443.10">
    <property type="entry name" value="Intergrase catalytic core"/>
    <property type="match status" value="1"/>
</dbReference>
<dbReference type="GO" id="GO:0006310">
    <property type="term" value="P:DNA recombination"/>
    <property type="evidence" value="ECO:0007669"/>
    <property type="project" value="UniProtKB-KW"/>
</dbReference>
<feature type="domain" description="Tyr recombinase" evidence="3">
    <location>
        <begin position="5"/>
        <end position="207"/>
    </location>
</feature>
<dbReference type="InterPro" id="IPR050090">
    <property type="entry name" value="Tyrosine_recombinase_XerCD"/>
</dbReference>
<dbReference type="PROSITE" id="PS51898">
    <property type="entry name" value="TYR_RECOMBINASE"/>
    <property type="match status" value="1"/>
</dbReference>
<evidence type="ECO:0000313" key="4">
    <source>
        <dbReference type="EMBL" id="GAH50186.1"/>
    </source>
</evidence>
<dbReference type="InterPro" id="IPR011010">
    <property type="entry name" value="DNA_brk_join_enz"/>
</dbReference>
<evidence type="ECO:0000259" key="3">
    <source>
        <dbReference type="PROSITE" id="PS51898"/>
    </source>
</evidence>
<keyword evidence="1" id="KW-0238">DNA-binding</keyword>
<keyword evidence="2" id="KW-0233">DNA recombination</keyword>
<dbReference type="Pfam" id="PF00589">
    <property type="entry name" value="Phage_integrase"/>
    <property type="match status" value="1"/>
</dbReference>
<organism evidence="4">
    <name type="scientific">marine sediment metagenome</name>
    <dbReference type="NCBI Taxonomy" id="412755"/>
    <lineage>
        <taxon>unclassified sequences</taxon>
        <taxon>metagenomes</taxon>
        <taxon>ecological metagenomes</taxon>
    </lineage>
</organism>
<comment type="caution">
    <text evidence="4">The sequence shown here is derived from an EMBL/GenBank/DDBJ whole genome shotgun (WGS) entry which is preliminary data.</text>
</comment>
<accession>X1FX14</accession>
<evidence type="ECO:0000256" key="1">
    <source>
        <dbReference type="ARBA" id="ARBA00023125"/>
    </source>
</evidence>
<sequence>MKRQKTPVVLTREEVERLIEVGTGLEELYKKELKEEKLKGSKYLSYLKNNLFLAIRNQAIIRLLFSTGIRNSEACNLNDEDIYFEENRIKIRQGKRGNDEYQPLTKEETWKELKRYLRARKAFKYNKGNAFLIGKNGERVRSRELQRFIKEYGKEAGIKKQVYPHILRHSFATEYLRTTRDLRLTQNAMRHKNLMSTIIYTYVSRMM</sequence>
<dbReference type="GO" id="GO:0003677">
    <property type="term" value="F:DNA binding"/>
    <property type="evidence" value="ECO:0007669"/>
    <property type="project" value="UniProtKB-KW"/>
</dbReference>
<gene>
    <name evidence="4" type="ORF">S03H2_33724</name>
</gene>
<protein>
    <recommendedName>
        <fullName evidence="3">Tyr recombinase domain-containing protein</fullName>
    </recommendedName>
</protein>
<dbReference type="PANTHER" id="PTHR30349:SF41">
    <property type="entry name" value="INTEGRASE_RECOMBINASE PROTEIN MJ0367-RELATED"/>
    <property type="match status" value="1"/>
</dbReference>
<dbReference type="PANTHER" id="PTHR30349">
    <property type="entry name" value="PHAGE INTEGRASE-RELATED"/>
    <property type="match status" value="1"/>
</dbReference>
<dbReference type="AlphaFoldDB" id="X1FX14"/>
<dbReference type="SUPFAM" id="SSF56349">
    <property type="entry name" value="DNA breaking-rejoining enzymes"/>
    <property type="match status" value="1"/>
</dbReference>